<dbReference type="GO" id="GO:0016020">
    <property type="term" value="C:membrane"/>
    <property type="evidence" value="ECO:0007669"/>
    <property type="project" value="UniProtKB-SubCell"/>
</dbReference>
<evidence type="ECO:0000256" key="1">
    <source>
        <dbReference type="ARBA" id="ARBA00004141"/>
    </source>
</evidence>
<gene>
    <name evidence="8" type="ORF">GGX14DRAFT_583054</name>
</gene>
<comment type="similarity">
    <text evidence="2">Belongs to the TMEM170 family.</text>
</comment>
<reference evidence="8" key="1">
    <citation type="submission" date="2023-03" db="EMBL/GenBank/DDBJ databases">
        <title>Massive genome expansion in bonnet fungi (Mycena s.s.) driven by repeated elements and novel gene families across ecological guilds.</title>
        <authorList>
            <consortium name="Lawrence Berkeley National Laboratory"/>
            <person name="Harder C.B."/>
            <person name="Miyauchi S."/>
            <person name="Viragh M."/>
            <person name="Kuo A."/>
            <person name="Thoen E."/>
            <person name="Andreopoulos B."/>
            <person name="Lu D."/>
            <person name="Skrede I."/>
            <person name="Drula E."/>
            <person name="Henrissat B."/>
            <person name="Morin E."/>
            <person name="Kohler A."/>
            <person name="Barry K."/>
            <person name="LaButti K."/>
            <person name="Morin E."/>
            <person name="Salamov A."/>
            <person name="Lipzen A."/>
            <person name="Mereny Z."/>
            <person name="Hegedus B."/>
            <person name="Baldrian P."/>
            <person name="Stursova M."/>
            <person name="Weitz H."/>
            <person name="Taylor A."/>
            <person name="Grigoriev I.V."/>
            <person name="Nagy L.G."/>
            <person name="Martin F."/>
            <person name="Kauserud H."/>
        </authorList>
    </citation>
    <scope>NUCLEOTIDE SEQUENCE</scope>
    <source>
        <strain evidence="8">9144</strain>
    </source>
</reference>
<evidence type="ECO:0000313" key="9">
    <source>
        <dbReference type="Proteomes" id="UP001219525"/>
    </source>
</evidence>
<dbReference type="AlphaFoldDB" id="A0AAD6YV47"/>
<evidence type="ECO:0000256" key="6">
    <source>
        <dbReference type="SAM" id="MobiDB-lite"/>
    </source>
</evidence>
<organism evidence="8 9">
    <name type="scientific">Mycena pura</name>
    <dbReference type="NCBI Taxonomy" id="153505"/>
    <lineage>
        <taxon>Eukaryota</taxon>
        <taxon>Fungi</taxon>
        <taxon>Dikarya</taxon>
        <taxon>Basidiomycota</taxon>
        <taxon>Agaricomycotina</taxon>
        <taxon>Agaricomycetes</taxon>
        <taxon>Agaricomycetidae</taxon>
        <taxon>Agaricales</taxon>
        <taxon>Marasmiineae</taxon>
        <taxon>Mycenaceae</taxon>
        <taxon>Mycena</taxon>
    </lineage>
</organism>
<feature type="transmembrane region" description="Helical" evidence="7">
    <location>
        <begin position="50"/>
        <end position="70"/>
    </location>
</feature>
<evidence type="ECO:0008006" key="10">
    <source>
        <dbReference type="Google" id="ProtNLM"/>
    </source>
</evidence>
<dbReference type="PANTHER" id="PTHR22779">
    <property type="entry name" value="SD17342P"/>
    <property type="match status" value="1"/>
</dbReference>
<dbReference type="Proteomes" id="UP001219525">
    <property type="component" value="Unassembled WGS sequence"/>
</dbReference>
<keyword evidence="4 7" id="KW-1133">Transmembrane helix</keyword>
<dbReference type="InterPro" id="IPR019334">
    <property type="entry name" value="TMEM170A/B/YPR153W-like"/>
</dbReference>
<comment type="caution">
    <text evidence="8">The sequence shown here is derived from an EMBL/GenBank/DDBJ whole genome shotgun (WGS) entry which is preliminary data.</text>
</comment>
<feature type="transmembrane region" description="Helical" evidence="7">
    <location>
        <begin position="170"/>
        <end position="189"/>
    </location>
</feature>
<dbReference type="PANTHER" id="PTHR22779:SF6">
    <property type="entry name" value="SD17342P"/>
    <property type="match status" value="1"/>
</dbReference>
<dbReference type="EMBL" id="JARJCW010000001">
    <property type="protein sequence ID" value="KAJ7230396.1"/>
    <property type="molecule type" value="Genomic_DNA"/>
</dbReference>
<keyword evidence="3 7" id="KW-0812">Transmembrane</keyword>
<accession>A0AAD6YV47</accession>
<feature type="region of interest" description="Disordered" evidence="6">
    <location>
        <begin position="100"/>
        <end position="123"/>
    </location>
</feature>
<keyword evidence="5 7" id="KW-0472">Membrane</keyword>
<evidence type="ECO:0000256" key="7">
    <source>
        <dbReference type="SAM" id="Phobius"/>
    </source>
</evidence>
<feature type="transmembrane region" description="Helical" evidence="7">
    <location>
        <begin position="128"/>
        <end position="158"/>
    </location>
</feature>
<comment type="subcellular location">
    <subcellularLocation>
        <location evidence="1">Membrane</location>
        <topology evidence="1">Multi-pass membrane protein</topology>
    </subcellularLocation>
</comment>
<sequence>MPAAGLNGTAPSWPSLYDPGIELLRIPHNDPVQPGGAYLTHPVDIFRFTLYWTLVFYTPIFLFCGFYAFLNLTFPPTRRRAIPWRQASNETAIPLTPTLSPRSYLPRDATTPLLRPPKPKRNQGRSRITFAILVLLAFLSLSIAGAFLSSAILGFALAGLYKLAKYDVSTWIPFVWSIITVLIGLLSLWPSVIDII</sequence>
<evidence type="ECO:0000313" key="8">
    <source>
        <dbReference type="EMBL" id="KAJ7230396.1"/>
    </source>
</evidence>
<proteinExistence type="inferred from homology"/>
<protein>
    <recommendedName>
        <fullName evidence="10">Integral membrane protein</fullName>
    </recommendedName>
</protein>
<evidence type="ECO:0000256" key="2">
    <source>
        <dbReference type="ARBA" id="ARBA00006325"/>
    </source>
</evidence>
<keyword evidence="9" id="KW-1185">Reference proteome</keyword>
<name>A0AAD6YV47_9AGAR</name>
<evidence type="ECO:0000256" key="5">
    <source>
        <dbReference type="ARBA" id="ARBA00023136"/>
    </source>
</evidence>
<evidence type="ECO:0000256" key="4">
    <source>
        <dbReference type="ARBA" id="ARBA00022989"/>
    </source>
</evidence>
<evidence type="ECO:0000256" key="3">
    <source>
        <dbReference type="ARBA" id="ARBA00022692"/>
    </source>
</evidence>